<evidence type="ECO:0000256" key="1">
    <source>
        <dbReference type="ARBA" id="ARBA00022737"/>
    </source>
</evidence>
<dbReference type="Pfam" id="PF12796">
    <property type="entry name" value="Ank_2"/>
    <property type="match status" value="1"/>
</dbReference>
<dbReference type="OrthoDB" id="504170at2759"/>
<name>A0A1W0A858_9STRA</name>
<dbReference type="PROSITE" id="PS50088">
    <property type="entry name" value="ANK_REPEAT"/>
    <property type="match status" value="1"/>
</dbReference>
<keyword evidence="2" id="KW-0040">ANK repeat</keyword>
<accession>A0A1W0A858</accession>
<reference evidence="4 5" key="1">
    <citation type="journal article" date="2014" name="Genome Biol. Evol.">
        <title>The secreted proteins of Achlya hypogyna and Thraustotheca clavata identify the ancestral oomycete secretome and reveal gene acquisitions by horizontal gene transfer.</title>
        <authorList>
            <person name="Misner I."/>
            <person name="Blouin N."/>
            <person name="Leonard G."/>
            <person name="Richards T.A."/>
            <person name="Lane C.E."/>
        </authorList>
    </citation>
    <scope>NUCLEOTIDE SEQUENCE [LARGE SCALE GENOMIC DNA]</scope>
    <source>
        <strain evidence="4 5">ATCC 34112</strain>
    </source>
</reference>
<keyword evidence="1" id="KW-0677">Repeat</keyword>
<dbReference type="SMART" id="SM00248">
    <property type="entry name" value="ANK"/>
    <property type="match status" value="2"/>
</dbReference>
<feature type="repeat" description="ANK" evidence="2">
    <location>
        <begin position="87"/>
        <end position="119"/>
    </location>
</feature>
<proteinExistence type="predicted"/>
<organism evidence="4 5">
    <name type="scientific">Thraustotheca clavata</name>
    <dbReference type="NCBI Taxonomy" id="74557"/>
    <lineage>
        <taxon>Eukaryota</taxon>
        <taxon>Sar</taxon>
        <taxon>Stramenopiles</taxon>
        <taxon>Oomycota</taxon>
        <taxon>Saprolegniomycetes</taxon>
        <taxon>Saprolegniales</taxon>
        <taxon>Achlyaceae</taxon>
        <taxon>Thraustotheca</taxon>
    </lineage>
</organism>
<dbReference type="InterPro" id="IPR036116">
    <property type="entry name" value="FN3_sf"/>
</dbReference>
<dbReference type="EMBL" id="JNBS01000349">
    <property type="protein sequence ID" value="OQS06389.1"/>
    <property type="molecule type" value="Genomic_DNA"/>
</dbReference>
<sequence length="689" mass="77331">MSATLRQLVLDQRKGPRKATSKPLEPLEKKGARLPLTVELIHKRMHDPISLQWLVDDFIESAGEGLESRVDLFIRAGLPIDKTHTVLGYTALHAAANLSDGRVMARLIRAGANVNTPANNTFTPLHTAVMFGNQTCVEQLLRHDAAKLPGRVGFLSPPRPPARVVCELREPFSLHLNWEPGISKQPTHILEYKVNWYLPSAQDCAQATCQSTKFIICGLVPATTYEVTVQARNTAGWSENSVPIIMRTTESVPTAPSAPRITSVADKFMKMQLKLPEDNGFPILKLCVQAQRTGSINLSTTDAIMSLMDVKTVESSWSQLWLGEPNQLPTVGRNTLEFIATGLTPGQVYFIRIKAANALGWSDAGDVSDDAPKMVQRSATSIQLIWPKPYSAYEIDYYKLTYRNVGSSDWALVSDRIRSQSFNVQKLVPATAYQFLVRPHYTSVPTNIPEWEDESYCTVSPVYHTEGMTPEPPMDLVLVSRTQTSMELTWTTPRCNGFVVLNYELQQQVMTDREGSAIEDLNMPWICVSNSIHVDEVKVSVVELHVGTPYRFRVRARNSLGWGVYGTPSQAFWTHAFLPPTPPVANSKTSHSLGIIWDDQPDINCKLDQKEYFELQVCGLPSYSPLDAISKFTCDNWVLVDDSCRFKECNVPNLSALSWYCFRVRAWVRYRGWTEFSGVSDPIQTLRRM</sequence>
<dbReference type="Gene3D" id="2.60.40.10">
    <property type="entry name" value="Immunoglobulins"/>
    <property type="match status" value="5"/>
</dbReference>
<feature type="domain" description="Fibronectin type-III" evidence="3">
    <location>
        <begin position="368"/>
        <end position="462"/>
    </location>
</feature>
<evidence type="ECO:0000259" key="3">
    <source>
        <dbReference type="PROSITE" id="PS50853"/>
    </source>
</evidence>
<keyword evidence="5" id="KW-1185">Reference proteome</keyword>
<feature type="domain" description="Fibronectin type-III" evidence="3">
    <location>
        <begin position="472"/>
        <end position="581"/>
    </location>
</feature>
<dbReference type="AlphaFoldDB" id="A0A1W0A858"/>
<dbReference type="Proteomes" id="UP000243217">
    <property type="component" value="Unassembled WGS sequence"/>
</dbReference>
<dbReference type="CDD" id="cd00063">
    <property type="entry name" value="FN3"/>
    <property type="match status" value="4"/>
</dbReference>
<dbReference type="PROSITE" id="PS50297">
    <property type="entry name" value="ANK_REP_REGION"/>
    <property type="match status" value="1"/>
</dbReference>
<feature type="domain" description="Fibronectin type-III" evidence="3">
    <location>
        <begin position="160"/>
        <end position="251"/>
    </location>
</feature>
<dbReference type="InterPro" id="IPR050964">
    <property type="entry name" value="Striated_Muscle_Regulatory"/>
</dbReference>
<comment type="caution">
    <text evidence="4">The sequence shown here is derived from an EMBL/GenBank/DDBJ whole genome shotgun (WGS) entry which is preliminary data.</text>
</comment>
<dbReference type="SUPFAM" id="SSF49265">
    <property type="entry name" value="Fibronectin type III"/>
    <property type="match status" value="3"/>
</dbReference>
<dbReference type="Gene3D" id="1.25.40.20">
    <property type="entry name" value="Ankyrin repeat-containing domain"/>
    <property type="match status" value="1"/>
</dbReference>
<dbReference type="Pfam" id="PF00041">
    <property type="entry name" value="fn3"/>
    <property type="match status" value="3"/>
</dbReference>
<dbReference type="InterPro" id="IPR003961">
    <property type="entry name" value="FN3_dom"/>
</dbReference>
<dbReference type="InterPro" id="IPR036770">
    <property type="entry name" value="Ankyrin_rpt-contain_sf"/>
</dbReference>
<evidence type="ECO:0000313" key="5">
    <source>
        <dbReference type="Proteomes" id="UP000243217"/>
    </source>
</evidence>
<evidence type="ECO:0000313" key="4">
    <source>
        <dbReference type="EMBL" id="OQS06389.1"/>
    </source>
</evidence>
<protein>
    <recommendedName>
        <fullName evidence="3">Fibronectin type-III domain-containing protein</fullName>
    </recommendedName>
</protein>
<dbReference type="InterPro" id="IPR002110">
    <property type="entry name" value="Ankyrin_rpt"/>
</dbReference>
<dbReference type="SMART" id="SM00060">
    <property type="entry name" value="FN3"/>
    <property type="match status" value="5"/>
</dbReference>
<dbReference type="STRING" id="74557.A0A1W0A858"/>
<gene>
    <name evidence="4" type="ORF">THRCLA_20387</name>
</gene>
<dbReference type="InterPro" id="IPR013783">
    <property type="entry name" value="Ig-like_fold"/>
</dbReference>
<dbReference type="PROSITE" id="PS50853">
    <property type="entry name" value="FN3"/>
    <property type="match status" value="3"/>
</dbReference>
<dbReference type="PANTHER" id="PTHR13817">
    <property type="entry name" value="TITIN"/>
    <property type="match status" value="1"/>
</dbReference>
<dbReference type="PANTHER" id="PTHR13817:SF151">
    <property type="entry name" value="TITIN"/>
    <property type="match status" value="1"/>
</dbReference>
<evidence type="ECO:0000256" key="2">
    <source>
        <dbReference type="PROSITE-ProRule" id="PRU00023"/>
    </source>
</evidence>
<dbReference type="SUPFAM" id="SSF48403">
    <property type="entry name" value="Ankyrin repeat"/>
    <property type="match status" value="1"/>
</dbReference>